<dbReference type="Gene3D" id="3.40.50.980">
    <property type="match status" value="4"/>
</dbReference>
<dbReference type="FunFam" id="3.40.50.980:FF:000002">
    <property type="entry name" value="Enterobactin synthetase component F"/>
    <property type="match status" value="1"/>
</dbReference>
<organism evidence="7 8">
    <name type="scientific">Paractinoplanes atraurantiacus</name>
    <dbReference type="NCBI Taxonomy" id="1036182"/>
    <lineage>
        <taxon>Bacteria</taxon>
        <taxon>Bacillati</taxon>
        <taxon>Actinomycetota</taxon>
        <taxon>Actinomycetes</taxon>
        <taxon>Micromonosporales</taxon>
        <taxon>Micromonosporaceae</taxon>
        <taxon>Paractinoplanes</taxon>
    </lineage>
</organism>
<keyword evidence="8" id="KW-1185">Reference proteome</keyword>
<feature type="domain" description="Carrier" evidence="6">
    <location>
        <begin position="1836"/>
        <end position="1910"/>
    </location>
</feature>
<proteinExistence type="predicted"/>
<dbReference type="CDD" id="cd17646">
    <property type="entry name" value="A_NRPS_AB3403-like"/>
    <property type="match status" value="1"/>
</dbReference>
<dbReference type="SUPFAM" id="SSF56801">
    <property type="entry name" value="Acetyl-CoA synthetase-like"/>
    <property type="match status" value="3"/>
</dbReference>
<dbReference type="SUPFAM" id="SSF52777">
    <property type="entry name" value="CoA-dependent acyltransferases"/>
    <property type="match status" value="8"/>
</dbReference>
<dbReference type="NCBIfam" id="TIGR01720">
    <property type="entry name" value="NRPS-para261"/>
    <property type="match status" value="1"/>
</dbReference>
<dbReference type="Gene3D" id="3.30.559.10">
    <property type="entry name" value="Chloramphenicol acetyltransferase-like domain"/>
    <property type="match status" value="4"/>
</dbReference>
<dbReference type="Pfam" id="PF00550">
    <property type="entry name" value="PP-binding"/>
    <property type="match status" value="3"/>
</dbReference>
<evidence type="ECO:0000313" key="7">
    <source>
        <dbReference type="EMBL" id="SNY72988.1"/>
    </source>
</evidence>
<dbReference type="Pfam" id="PF00501">
    <property type="entry name" value="AMP-binding"/>
    <property type="match status" value="5"/>
</dbReference>
<gene>
    <name evidence="7" type="ORF">SAMN05421748_1451</name>
</gene>
<evidence type="ECO:0000256" key="4">
    <source>
        <dbReference type="ARBA" id="ARBA00022737"/>
    </source>
</evidence>
<feature type="domain" description="Carrier" evidence="6">
    <location>
        <begin position="3270"/>
        <end position="3340"/>
    </location>
</feature>
<dbReference type="GO" id="GO:0031177">
    <property type="term" value="F:phosphopantetheine binding"/>
    <property type="evidence" value="ECO:0007669"/>
    <property type="project" value="InterPro"/>
</dbReference>
<dbReference type="InterPro" id="IPR025110">
    <property type="entry name" value="AMP-bd_C"/>
</dbReference>
<sequence length="3340" mass="355855">MTYAELQARVERLARVLVSRGAGPEKVVAVLLPRTEDAVVAWLAALKSGGVYLPIDVDYPRERIDYLLEDAAPAVVVTPSMLGEASDAALPVIDPCSGAYLIYTSGSTGRPKGVVVEHASLANLFHHHRERVFAVDGRIAVALSAALVFDTSWEGLLWLVAGHELHLLDDETRRDADLFVGYVRRHRIDSLDVAPSLGQELVNAGLLTGDHTPALVLLGGEAAGPVLWDALREAPGTKGVNLYGPTECTVDTLMAHVADSETPLVGRPIGNTRAYVLDGWLRPARTGELYLSGGQLGRGYKDRAGLTATRFVADPWVPGERMYRTGDVVRWTADDQLEFVGRADDQVKIRGFRVEPGEVAALLSEHPDVSQAVVLAVEGRLVAYVVGDSGGLREWAASRMPDHLVPAAFVALERMPVTVAGKVDKRALPAPDFGALSGGAAPRTAAEETLCGLFAEVLGLPAVGVEDSFFTLGGDSIVSLQVVARARTAGLHITPRQIFELRTVAALAAVAAPATAAPVADSSAALGDVPLTPMLAWLRDNGPATRYSQSMALRAPADLTAARLEAVVQALLDRHDLLRARWNPATGLSVPPPGSLAAATVIGADRLRPEQGVPLRVTWTPGQVEFVIHHTVVDGVSWRILLADIAAAWDDVLAGRPIALPPAGTSFREWARSLRPDPAELPYWRDVVAIDEPLLGARPVRDTVTNARTVSLDVDAALIDTIPATFHTGVTEVLLAGLAVALGGRDVLVELEGHGRDTTEADLSRTVGWFTTEYPVRLSPGGTDPGVALKRIKEQLRAVPGNGAGYGLLRPQLDGLAEPQILFNYLGRFTGGGPDGADWSPLGGLGGDADPEMPLGRALDINASVLDDRLTVTLTYPDGVLTEESVRALADSWFAALADLAKAKGGRTPSDLLLAGVTQEEIDALEPEDVWPLSPLQEGLVFLAALAGEVDPYVVQQVLDLDGPVDPGRMRSAGQALLDRHPSLRVSFVDGPDGTLRQVVAGQVSLPWQFLDLTEEEFERFAAGDRARPFDLASAPLLRLTLVRLSEQRHRLVLTNHHVLLDGWSTPLAVRELFDLYAGRSLPAPRPYRDYLRWLLGADRAAAETAWRESLDGLDQPTLVAPGAGAVLDSRPGKLESELPREVTDRLTALARDRQVTLNTVVQAAWAVLLVQLTGRTDVVFGTTVSGRPPQVPGVDEMIGFFINTLPVRAALDPAESWAALLDRLQAGQSKLLGHQHLPLTDVQRLAGLGELFDTLTIFESYPLDTGALHDSTGSAGLRMTDVTGDDAPHYPLTLAVAPGERLRLGLAYRADVFTAARASEILDRYGALLADLTADPFRPVGRAVAEHSFADPVAFPETTLPQLFASAVRANPGQVAVVFEGATLTYADLDQRVAALAGWLRSRGAGPETVVAVAIPRSLDLVVALHAVHRAGAAYLPLDPSHPRERNDFLLADSGATIVLTSAEHTGTPVPEAPDLPGDAAAYVIYTSGSTGKPKGATVSHRSIVNRLLWMQDQYRLQPGERVLQKTPAGFDVSVWEFFWPLIAGATLVVARPDGHRDPAYLADVISRDEVSTVHFVPSMLRAFLAAAPSVPPLRRVICSGEALPGDLARRFGEVLPGVSLHNLYGPTEAAVDVTFHEVDTTADGPVPIGRPVWNTEVHVLDPWLRPVPAGVTGELYLGGVQLARGYLGRPALTAQRFVASPFGAAGDRLYRTGDLARFTESGALEYAGRTDDQVKIRGLRVEPGEIEAALTALPGISAAAVVARDDGPARRLVAYVVASDAPTDLAGALAETLPEHLVPAAFVHLKELPLSPNGKLDRRRLPAPDFAAQAGDGEPRTPAEELFAGLVAAVLRLDRVGIRDSFFTLGGDSILALQLTARARAAGWRLSTRVVFARPTVEGLAAAAVPLEASRSEATDALGDVPPTPFMRTLDNPADPHLTQSMVISTPAGLTRAALIERLQRLIDHHDMLRARWTGTALHVPPPGTVNAADLLSPGVAPAEGRMLSAELLDGDRLRLTIHHLAVDAVSWPILLADLAADGPLPTVGTSFRSWALALEAATRPEETGHWDAVLAGPPAYLADVQLDPATDTLGTLDQVTARVPVGGLITTIPAAYRANAQDVLLTALAVATGRDLLVELEGHGREEQILPGADLSRTVGWFTTAHPVRLSASGMWPTALKRVKEQLRAAPDGGIGYGLLRRTDPRPPILFNYLGRAEGEGLRRAEEKGFARAEGVIPGRAEGGALGHEGAGRAWEPVEGIRGDAGDEVPARHVLSVEATVVGDEIVLSVAYPRGAVTEAGVRELLGAWTTALAELDAAPGDGGLTPSDVLAKVDQAALDELGERYPDLVDVLPLTPLQEGLFYLHALDGAGDVYLVQQQLELDGALDAGRLKKAAGALLDRNPNLRAAFTTTADGLPVQVVPARVELRWQETAAASRGEADLLADAERSRAFDLAEGPLIRFLLVKMGADRHRLVMTQHHVIVDGWSGPLMVRELLSAYAGKAPGKSRSYRDFLAWLAAADRDAARRAWSEALAGVAEPTLVAPGGTGRQARLPGEVTAQLPPSVVDFARGQGVTPNTFVQALWAVLLGRLTGRDDVVFGATVSGRPPELSGAEETVGLFINTVPVRAKLPAGESWDAFLRRLQQEQAGLLAHQHLGLAPIQQLAGVGELFDTLLVFESYPVDEDRLDESQRDAGLKLAGVTGRDATHYPLTLVAAEDDGLHLALEFQADVFGEDFARLLLDRFMALAAEVAANPRTPVDRADALTAGERHRLLAEWSGDSLPVTPETLPDLVRRWTGPALVVEDRRWSYADLVAEMDGLASVLVDRGAGPGEIVALLLPRGEHIVPAIFGAMASGAAYLPIDPEYPPARIAAMLDDARPVVTLAVRSTAELLPAGTATLVLDEPYERGTGTPQPISPDHPAYVIYTSGSTGRPKGVLVPHRTVATLLASHTARILGPAAEKLGRPLRVAHNWSFAFDASWQPLLALLGGNELHLVTDGPRRDPELLAKLLRDNTIDMIEVAPSHLDQLLAAGFDAAGLAVLGVGGEAVPDPLWAGMAALHDTESYNFYGPTECTVDTIVQRVKEVPRALIGRPVANTTLYVLDGRLRPVPPGVAGELYIGGAQLALGYLHQPGLTATRFVADPFDPAPGRRMYRTGDVVRWTADGRIDYLGRSDDQVKIRGYRIELGEVATVLSQHPSVGQAVVVADAGRLIAYVVGKALDLRSWAAERLPGHLVPAAVVELEALPLTVNGKLDRAALPAVSYVSETRAPHGEAEERLAALFTEVLGVPVGAEDSFFDAGGDSIAAMRLTSLARARGVEVRLSDLVALKTVAALAEVTR</sequence>
<dbReference type="GO" id="GO:0043041">
    <property type="term" value="P:amino acid activation for nonribosomal peptide biosynthetic process"/>
    <property type="evidence" value="ECO:0007669"/>
    <property type="project" value="TreeGrafter"/>
</dbReference>
<dbReference type="GO" id="GO:0003824">
    <property type="term" value="F:catalytic activity"/>
    <property type="evidence" value="ECO:0007669"/>
    <property type="project" value="InterPro"/>
</dbReference>
<evidence type="ECO:0000313" key="8">
    <source>
        <dbReference type="Proteomes" id="UP000219612"/>
    </source>
</evidence>
<dbReference type="Gene3D" id="3.30.300.30">
    <property type="match status" value="3"/>
</dbReference>
<evidence type="ECO:0000256" key="2">
    <source>
        <dbReference type="ARBA" id="ARBA00022450"/>
    </source>
</evidence>
<dbReference type="Gene3D" id="3.30.559.30">
    <property type="entry name" value="Nonribosomal peptide synthetase, condensation domain"/>
    <property type="match status" value="4"/>
</dbReference>
<dbReference type="InterPro" id="IPR009081">
    <property type="entry name" value="PP-bd_ACP"/>
</dbReference>
<dbReference type="PROSITE" id="PS50075">
    <property type="entry name" value="CARRIER"/>
    <property type="match status" value="3"/>
</dbReference>
<dbReference type="GO" id="GO:0005737">
    <property type="term" value="C:cytoplasm"/>
    <property type="evidence" value="ECO:0007669"/>
    <property type="project" value="TreeGrafter"/>
</dbReference>
<dbReference type="Pfam" id="PF00668">
    <property type="entry name" value="Condensation"/>
    <property type="match status" value="4"/>
</dbReference>
<evidence type="ECO:0000256" key="1">
    <source>
        <dbReference type="ARBA" id="ARBA00001957"/>
    </source>
</evidence>
<name>A0A285KK44_9ACTN</name>
<dbReference type="GO" id="GO:0044550">
    <property type="term" value="P:secondary metabolite biosynthetic process"/>
    <property type="evidence" value="ECO:0007669"/>
    <property type="project" value="TreeGrafter"/>
</dbReference>
<evidence type="ECO:0000256" key="3">
    <source>
        <dbReference type="ARBA" id="ARBA00022553"/>
    </source>
</evidence>
<dbReference type="Pfam" id="PF13193">
    <property type="entry name" value="AMP-binding_C"/>
    <property type="match status" value="3"/>
</dbReference>
<dbReference type="PANTHER" id="PTHR45527">
    <property type="entry name" value="NONRIBOSOMAL PEPTIDE SYNTHETASE"/>
    <property type="match status" value="1"/>
</dbReference>
<dbReference type="InterPro" id="IPR042099">
    <property type="entry name" value="ANL_N_sf"/>
</dbReference>
<dbReference type="InterPro" id="IPR023213">
    <property type="entry name" value="CAT-like_dom_sf"/>
</dbReference>
<dbReference type="CDD" id="cd19543">
    <property type="entry name" value="DCL_NRPS"/>
    <property type="match status" value="2"/>
</dbReference>
<dbReference type="GO" id="GO:0008610">
    <property type="term" value="P:lipid biosynthetic process"/>
    <property type="evidence" value="ECO:0007669"/>
    <property type="project" value="UniProtKB-ARBA"/>
</dbReference>
<protein>
    <submittedName>
        <fullName evidence="7">Non-ribosomal peptide synthase domain TIGR01720/amino acid adenylation domain-containing protein</fullName>
    </submittedName>
</protein>
<keyword evidence="5" id="KW-0045">Antibiotic biosynthesis</keyword>
<dbReference type="InterPro" id="IPR010060">
    <property type="entry name" value="NRPS_synth"/>
</dbReference>
<dbReference type="FunFam" id="1.10.1200.10:FF:000005">
    <property type="entry name" value="Nonribosomal peptide synthetase 1"/>
    <property type="match status" value="1"/>
</dbReference>
<dbReference type="Gene3D" id="3.40.50.12780">
    <property type="entry name" value="N-terminal domain of ligase-like"/>
    <property type="match status" value="1"/>
</dbReference>
<dbReference type="InterPro" id="IPR010071">
    <property type="entry name" value="AA_adenyl_dom"/>
</dbReference>
<keyword evidence="4" id="KW-0677">Repeat</keyword>
<keyword evidence="3" id="KW-0597">Phosphoprotein</keyword>
<dbReference type="InterPro" id="IPR006162">
    <property type="entry name" value="Ppantetheine_attach_site"/>
</dbReference>
<dbReference type="Gene3D" id="2.30.38.10">
    <property type="entry name" value="Luciferase, Domain 3"/>
    <property type="match status" value="2"/>
</dbReference>
<dbReference type="SMART" id="SM00823">
    <property type="entry name" value="PKS_PP"/>
    <property type="match status" value="3"/>
</dbReference>
<accession>A0A285KK44</accession>
<reference evidence="8" key="1">
    <citation type="submission" date="2017-09" db="EMBL/GenBank/DDBJ databases">
        <authorList>
            <person name="Varghese N."/>
            <person name="Submissions S."/>
        </authorList>
    </citation>
    <scope>NUCLEOTIDE SEQUENCE [LARGE SCALE GENOMIC DNA]</scope>
    <source>
        <strain evidence="8">CGMCC 4.6857</strain>
    </source>
</reference>
<feature type="domain" description="Carrier" evidence="6">
    <location>
        <begin position="441"/>
        <end position="515"/>
    </location>
</feature>
<dbReference type="InterPro" id="IPR045851">
    <property type="entry name" value="AMP-bd_C_sf"/>
</dbReference>
<keyword evidence="2" id="KW-0596">Phosphopantetheine</keyword>
<dbReference type="PROSITE" id="PS00012">
    <property type="entry name" value="PHOSPHOPANTETHEINE"/>
    <property type="match status" value="3"/>
</dbReference>
<dbReference type="InterPro" id="IPR020845">
    <property type="entry name" value="AMP-binding_CS"/>
</dbReference>
<dbReference type="SUPFAM" id="SSF47336">
    <property type="entry name" value="ACP-like"/>
    <property type="match status" value="3"/>
</dbReference>
<dbReference type="Gene3D" id="1.10.1200.10">
    <property type="entry name" value="ACP-like"/>
    <property type="match status" value="3"/>
</dbReference>
<dbReference type="GO" id="GO:0017000">
    <property type="term" value="P:antibiotic biosynthetic process"/>
    <property type="evidence" value="ECO:0007669"/>
    <property type="project" value="UniProtKB-KW"/>
</dbReference>
<dbReference type="InterPro" id="IPR000873">
    <property type="entry name" value="AMP-dep_synth/lig_dom"/>
</dbReference>
<evidence type="ECO:0000256" key="5">
    <source>
        <dbReference type="ARBA" id="ARBA00023194"/>
    </source>
</evidence>
<dbReference type="PANTHER" id="PTHR45527:SF1">
    <property type="entry name" value="FATTY ACID SYNTHASE"/>
    <property type="match status" value="1"/>
</dbReference>
<dbReference type="FunFam" id="2.30.38.10:FF:000001">
    <property type="entry name" value="Non-ribosomal peptide synthetase PvdI"/>
    <property type="match status" value="2"/>
</dbReference>
<dbReference type="Proteomes" id="UP000219612">
    <property type="component" value="Unassembled WGS sequence"/>
</dbReference>
<comment type="cofactor">
    <cofactor evidence="1">
        <name>pantetheine 4'-phosphate</name>
        <dbReference type="ChEBI" id="CHEBI:47942"/>
    </cofactor>
</comment>
<dbReference type="RefSeq" id="WP_097328897.1">
    <property type="nucleotide sequence ID" value="NZ_OBDY01000045.1"/>
</dbReference>
<dbReference type="CDD" id="cd05930">
    <property type="entry name" value="A_NRPS"/>
    <property type="match status" value="2"/>
</dbReference>
<dbReference type="NCBIfam" id="TIGR01733">
    <property type="entry name" value="AA-adenyl-dom"/>
    <property type="match status" value="3"/>
</dbReference>
<dbReference type="PROSITE" id="PS00455">
    <property type="entry name" value="AMP_BINDING"/>
    <property type="match status" value="3"/>
</dbReference>
<dbReference type="EMBL" id="OBDY01000045">
    <property type="protein sequence ID" value="SNY72988.1"/>
    <property type="molecule type" value="Genomic_DNA"/>
</dbReference>
<dbReference type="InterPro" id="IPR036736">
    <property type="entry name" value="ACP-like_sf"/>
</dbReference>
<dbReference type="NCBIfam" id="NF003417">
    <property type="entry name" value="PRK04813.1"/>
    <property type="match status" value="3"/>
</dbReference>
<dbReference type="FunFam" id="3.40.50.12780:FF:000012">
    <property type="entry name" value="Non-ribosomal peptide synthetase"/>
    <property type="match status" value="1"/>
</dbReference>
<evidence type="ECO:0000259" key="6">
    <source>
        <dbReference type="PROSITE" id="PS50075"/>
    </source>
</evidence>
<dbReference type="InterPro" id="IPR020806">
    <property type="entry name" value="PKS_PP-bd"/>
</dbReference>
<dbReference type="InterPro" id="IPR001242">
    <property type="entry name" value="Condensation_dom"/>
</dbReference>